<feature type="domain" description="Glucose-methanol-choline oxidoreductase N-terminal" evidence="9">
    <location>
        <begin position="300"/>
        <end position="314"/>
    </location>
</feature>
<dbReference type="PIRSF" id="PIRSF000137">
    <property type="entry name" value="Alcohol_oxidase"/>
    <property type="match status" value="1"/>
</dbReference>
<dbReference type="AlphaFoldDB" id="A0AAD9JEC2"/>
<name>A0AAD9JEC2_9ANNE</name>
<dbReference type="GO" id="GO:0050660">
    <property type="term" value="F:flavin adenine dinucleotide binding"/>
    <property type="evidence" value="ECO:0007669"/>
    <property type="project" value="InterPro"/>
</dbReference>
<keyword evidence="4 5" id="KW-0274">FAD</keyword>
<comment type="caution">
    <text evidence="10">The sequence shown here is derived from an EMBL/GenBank/DDBJ whole genome shotgun (WGS) entry which is preliminary data.</text>
</comment>
<dbReference type="Gene3D" id="3.30.560.10">
    <property type="entry name" value="Glucose Oxidase, domain 3"/>
    <property type="match status" value="1"/>
</dbReference>
<dbReference type="Gene3D" id="3.50.50.60">
    <property type="entry name" value="FAD/NAD(P)-binding domain"/>
    <property type="match status" value="1"/>
</dbReference>
<evidence type="ECO:0000259" key="8">
    <source>
        <dbReference type="PROSITE" id="PS00623"/>
    </source>
</evidence>
<evidence type="ECO:0000256" key="4">
    <source>
        <dbReference type="ARBA" id="ARBA00022827"/>
    </source>
</evidence>
<feature type="binding site" evidence="5">
    <location>
        <position position="262"/>
    </location>
    <ligand>
        <name>FAD</name>
        <dbReference type="ChEBI" id="CHEBI:57692"/>
    </ligand>
</feature>
<organism evidence="10 11">
    <name type="scientific">Paralvinella palmiformis</name>
    <dbReference type="NCBI Taxonomy" id="53620"/>
    <lineage>
        <taxon>Eukaryota</taxon>
        <taxon>Metazoa</taxon>
        <taxon>Spiralia</taxon>
        <taxon>Lophotrochozoa</taxon>
        <taxon>Annelida</taxon>
        <taxon>Polychaeta</taxon>
        <taxon>Sedentaria</taxon>
        <taxon>Canalipalpata</taxon>
        <taxon>Terebellida</taxon>
        <taxon>Terebelliformia</taxon>
        <taxon>Alvinellidae</taxon>
        <taxon>Paralvinella</taxon>
    </lineage>
</organism>
<feature type="signal peptide" evidence="7">
    <location>
        <begin position="1"/>
        <end position="16"/>
    </location>
</feature>
<accession>A0AAD9JEC2</accession>
<evidence type="ECO:0000313" key="11">
    <source>
        <dbReference type="Proteomes" id="UP001208570"/>
    </source>
</evidence>
<dbReference type="SUPFAM" id="SSF54373">
    <property type="entry name" value="FAD-linked reductases, C-terminal domain"/>
    <property type="match status" value="1"/>
</dbReference>
<dbReference type="InterPro" id="IPR012132">
    <property type="entry name" value="GMC_OxRdtase"/>
</dbReference>
<dbReference type="Pfam" id="PF00732">
    <property type="entry name" value="GMC_oxred_N"/>
    <property type="match status" value="1"/>
</dbReference>
<evidence type="ECO:0000259" key="9">
    <source>
        <dbReference type="PROSITE" id="PS00624"/>
    </source>
</evidence>
<feature type="domain" description="Glucose-methanol-choline oxidoreductase N-terminal" evidence="8">
    <location>
        <begin position="119"/>
        <end position="142"/>
    </location>
</feature>
<evidence type="ECO:0000256" key="3">
    <source>
        <dbReference type="ARBA" id="ARBA00022630"/>
    </source>
</evidence>
<dbReference type="InterPro" id="IPR036188">
    <property type="entry name" value="FAD/NAD-bd_sf"/>
</dbReference>
<evidence type="ECO:0000256" key="2">
    <source>
        <dbReference type="ARBA" id="ARBA00010790"/>
    </source>
</evidence>
<evidence type="ECO:0000313" key="10">
    <source>
        <dbReference type="EMBL" id="KAK2151624.1"/>
    </source>
</evidence>
<comment type="similarity">
    <text evidence="2 6">Belongs to the GMC oxidoreductase family.</text>
</comment>
<gene>
    <name evidence="10" type="ORF">LSH36_356g01039</name>
</gene>
<dbReference type="Pfam" id="PF05199">
    <property type="entry name" value="GMC_oxred_C"/>
    <property type="match status" value="1"/>
</dbReference>
<dbReference type="PANTHER" id="PTHR11552">
    <property type="entry name" value="GLUCOSE-METHANOL-CHOLINE GMC OXIDOREDUCTASE"/>
    <property type="match status" value="1"/>
</dbReference>
<dbReference type="SUPFAM" id="SSF51905">
    <property type="entry name" value="FAD/NAD(P)-binding domain"/>
    <property type="match status" value="1"/>
</dbReference>
<keyword evidence="11" id="KW-1185">Reference proteome</keyword>
<dbReference type="PROSITE" id="PS00624">
    <property type="entry name" value="GMC_OXRED_2"/>
    <property type="match status" value="1"/>
</dbReference>
<dbReference type="PANTHER" id="PTHR11552:SF147">
    <property type="entry name" value="CHOLINE DEHYDROGENASE, MITOCHONDRIAL"/>
    <property type="match status" value="1"/>
</dbReference>
<evidence type="ECO:0000256" key="5">
    <source>
        <dbReference type="PIRSR" id="PIRSR000137-2"/>
    </source>
</evidence>
<keyword evidence="7" id="KW-0732">Signal</keyword>
<dbReference type="InterPro" id="IPR000172">
    <property type="entry name" value="GMC_OxRdtase_N"/>
</dbReference>
<evidence type="ECO:0000256" key="7">
    <source>
        <dbReference type="SAM" id="SignalP"/>
    </source>
</evidence>
<evidence type="ECO:0000256" key="6">
    <source>
        <dbReference type="RuleBase" id="RU003968"/>
    </source>
</evidence>
<protein>
    <recommendedName>
        <fullName evidence="8 9">Glucose-methanol-choline oxidoreductase N-terminal domain-containing protein</fullName>
    </recommendedName>
</protein>
<dbReference type="Proteomes" id="UP001208570">
    <property type="component" value="Unassembled WGS sequence"/>
</dbReference>
<proteinExistence type="inferred from homology"/>
<reference evidence="10" key="1">
    <citation type="journal article" date="2023" name="Mol. Biol. Evol.">
        <title>Third-Generation Sequencing Reveals the Adaptive Role of the Epigenome in Three Deep-Sea Polychaetes.</title>
        <authorList>
            <person name="Perez M."/>
            <person name="Aroh O."/>
            <person name="Sun Y."/>
            <person name="Lan Y."/>
            <person name="Juniper S.K."/>
            <person name="Young C.R."/>
            <person name="Angers B."/>
            <person name="Qian P.Y."/>
        </authorList>
    </citation>
    <scope>NUCLEOTIDE SEQUENCE</scope>
    <source>
        <strain evidence="10">P08H-3</strain>
    </source>
</reference>
<dbReference type="GO" id="GO:0016614">
    <property type="term" value="F:oxidoreductase activity, acting on CH-OH group of donors"/>
    <property type="evidence" value="ECO:0007669"/>
    <property type="project" value="InterPro"/>
</dbReference>
<comment type="cofactor">
    <cofactor evidence="1 5">
        <name>FAD</name>
        <dbReference type="ChEBI" id="CHEBI:57692"/>
    </cofactor>
</comment>
<evidence type="ECO:0000256" key="1">
    <source>
        <dbReference type="ARBA" id="ARBA00001974"/>
    </source>
</evidence>
<sequence length="612" mass="66879">MTSLAWIPVVILIAYAVHYAMNGSDRPLDAERLLASYDYVIVGAGSAGSVLAARLSEDPEATVLLLEAGSDDARVPEVAVPMATFSLWNNRDVTWSYKTTPQRDACQSMTNQRCSWPRGRLLGGSSSINAMIYLRGHPDDYDRWSATGCDGWSYEQVLPYFVKSERNLNRNLASSSQHGVNGPMTVADANQSFSSELLDAFLKAGVSLGYEVGDVNGEQPTGKFMHNQANVENGRRQSVFDAYVRPVIGARNNLHIKTRALVHRVLLHGNRAVGIQVQLESESADLVKISASREVILAAGSVNTPKILMLSGIGRRDHLESLHIPVVVDLPVGDNLQDHVLFPVLQFTVNASVSIRVDDAKSVTEILKYAVLKRGILSHPAGIMGHAFLKSTNQRADDIRPYIKLVLNGVMLGGSEEGTRQYSAIVNQDLELGRHVFGGYEGRHGFHLYPVILHPDSIGTIRLASSDPGDIPLIEPAYLSQENDIAMMVEGIRLAESVVNTEPFAILGAKMTTNRHPNCLDHEFDSDRYWVCVIRHMAATEFHPVGTCKMGSRNDSTTVVDPDLKVKGIEGLRIVDASVIPSLISGNTNAPVVMIAEKAADVIKESYHDPDD</sequence>
<feature type="chain" id="PRO_5041943182" description="Glucose-methanol-choline oxidoreductase N-terminal domain-containing protein" evidence="7">
    <location>
        <begin position="17"/>
        <end position="612"/>
    </location>
</feature>
<dbReference type="EMBL" id="JAODUP010000356">
    <property type="protein sequence ID" value="KAK2151624.1"/>
    <property type="molecule type" value="Genomic_DNA"/>
</dbReference>
<keyword evidence="3 6" id="KW-0285">Flavoprotein</keyword>
<dbReference type="PROSITE" id="PS00623">
    <property type="entry name" value="GMC_OXRED_1"/>
    <property type="match status" value="1"/>
</dbReference>
<dbReference type="InterPro" id="IPR007867">
    <property type="entry name" value="GMC_OxRtase_C"/>
</dbReference>